<evidence type="ECO:0000256" key="2">
    <source>
        <dbReference type="SAM" id="Phobius"/>
    </source>
</evidence>
<evidence type="ECO:0000313" key="3">
    <source>
        <dbReference type="EMBL" id="MBU3063401.1"/>
    </source>
</evidence>
<keyword evidence="4" id="KW-1185">Reference proteome</keyword>
<feature type="compositionally biased region" description="Low complexity" evidence="1">
    <location>
        <begin position="86"/>
        <end position="118"/>
    </location>
</feature>
<keyword evidence="2" id="KW-1133">Transmembrane helix</keyword>
<gene>
    <name evidence="3" type="ORF">KO481_17930</name>
</gene>
<reference evidence="3 4" key="1">
    <citation type="submission" date="2021-06" db="EMBL/GenBank/DDBJ databases">
        <title>Actinomycetes sequencing.</title>
        <authorList>
            <person name="Shan Q."/>
        </authorList>
    </citation>
    <scope>NUCLEOTIDE SEQUENCE [LARGE SCALE GENOMIC DNA]</scope>
    <source>
        <strain evidence="3 4">NEAU-G5</strain>
    </source>
</reference>
<name>A0ABS6B1R6_9NOCA</name>
<keyword evidence="2" id="KW-0472">Membrane</keyword>
<feature type="compositionally biased region" description="Low complexity" evidence="1">
    <location>
        <begin position="125"/>
        <end position="141"/>
    </location>
</feature>
<dbReference type="Proteomes" id="UP000733379">
    <property type="component" value="Unassembled WGS sequence"/>
</dbReference>
<dbReference type="RefSeq" id="WP_215918287.1">
    <property type="nucleotide sequence ID" value="NZ_JAHKNI010000005.1"/>
</dbReference>
<protein>
    <submittedName>
        <fullName evidence="3">Uncharacterized protein</fullName>
    </submittedName>
</protein>
<feature type="transmembrane region" description="Helical" evidence="2">
    <location>
        <begin position="20"/>
        <end position="40"/>
    </location>
</feature>
<evidence type="ECO:0000256" key="1">
    <source>
        <dbReference type="SAM" id="MobiDB-lite"/>
    </source>
</evidence>
<sequence length="141" mass="14365">MRDNLVAETTPRRLGPKVAGPAIAAGAISLGLVVIGACGLRPHDTYVAPPPLSANLPSAAGTRAPTSTTYEVYIPPSPSWRVAVNTPPRRTPTTVPLTPTTPGYAQSPGDGPGYAAPAYIPPPSISTDDPFDSTTTPSGPP</sequence>
<feature type="region of interest" description="Disordered" evidence="1">
    <location>
        <begin position="78"/>
        <end position="141"/>
    </location>
</feature>
<accession>A0ABS6B1R6</accession>
<keyword evidence="2" id="KW-0812">Transmembrane</keyword>
<proteinExistence type="predicted"/>
<evidence type="ECO:0000313" key="4">
    <source>
        <dbReference type="Proteomes" id="UP000733379"/>
    </source>
</evidence>
<organism evidence="3 4">
    <name type="scientific">Nocardia albiluteola</name>
    <dbReference type="NCBI Taxonomy" id="2842303"/>
    <lineage>
        <taxon>Bacteria</taxon>
        <taxon>Bacillati</taxon>
        <taxon>Actinomycetota</taxon>
        <taxon>Actinomycetes</taxon>
        <taxon>Mycobacteriales</taxon>
        <taxon>Nocardiaceae</taxon>
        <taxon>Nocardia</taxon>
    </lineage>
</organism>
<dbReference type="EMBL" id="JAHKNI010000005">
    <property type="protein sequence ID" value="MBU3063401.1"/>
    <property type="molecule type" value="Genomic_DNA"/>
</dbReference>
<comment type="caution">
    <text evidence="3">The sequence shown here is derived from an EMBL/GenBank/DDBJ whole genome shotgun (WGS) entry which is preliminary data.</text>
</comment>